<dbReference type="Proteomes" id="UP001168642">
    <property type="component" value="Unassembled WGS sequence"/>
</dbReference>
<proteinExistence type="predicted"/>
<comment type="caution">
    <text evidence="1">The sequence shown here is derived from an EMBL/GenBank/DDBJ whole genome shotgun (WGS) entry which is preliminary data.</text>
</comment>
<evidence type="ECO:0000313" key="2">
    <source>
        <dbReference type="Proteomes" id="UP001168642"/>
    </source>
</evidence>
<dbReference type="RefSeq" id="WP_302884323.1">
    <property type="nucleotide sequence ID" value="NZ_JAUMIT010000004.1"/>
</dbReference>
<organism evidence="1 2">
    <name type="scientific">Wenyingzhuangia gilva</name>
    <dbReference type="NCBI Taxonomy" id="3057677"/>
    <lineage>
        <taxon>Bacteria</taxon>
        <taxon>Pseudomonadati</taxon>
        <taxon>Bacteroidota</taxon>
        <taxon>Flavobacteriia</taxon>
        <taxon>Flavobacteriales</taxon>
        <taxon>Flavobacteriaceae</taxon>
        <taxon>Wenyingzhuangia</taxon>
    </lineage>
</organism>
<protein>
    <recommendedName>
        <fullName evidence="3">Outer membrane protein beta-barrel domain-containing protein</fullName>
    </recommendedName>
</protein>
<gene>
    <name evidence="1" type="ORF">QVZ41_09435</name>
</gene>
<dbReference type="EMBL" id="JAUMIT010000004">
    <property type="protein sequence ID" value="MDO3695064.1"/>
    <property type="molecule type" value="Genomic_DNA"/>
</dbReference>
<name>A0ABT8VSY0_9FLAO</name>
<accession>A0ABT8VSY0</accession>
<reference evidence="1" key="1">
    <citation type="submission" date="2023-07" db="EMBL/GenBank/DDBJ databases">
        <title>Wenyingzhuangia sp. chi5 genome sequencing and assembly.</title>
        <authorList>
            <person name="Park S."/>
        </authorList>
    </citation>
    <scope>NUCLEOTIDE SEQUENCE</scope>
    <source>
        <strain evidence="1">Chi5</strain>
    </source>
</reference>
<evidence type="ECO:0000313" key="1">
    <source>
        <dbReference type="EMBL" id="MDO3695064.1"/>
    </source>
</evidence>
<evidence type="ECO:0008006" key="3">
    <source>
        <dbReference type="Google" id="ProtNLM"/>
    </source>
</evidence>
<keyword evidence="2" id="KW-1185">Reference proteome</keyword>
<sequence length="166" mass="19357">MKTSFNFLIVLFFVSVVYTYAQEQTKSTKVGLGTSLFNLNESFDNLFFYNNSSPVFVSLLINKKYRIETILNLSIIDNKEDRILKSRGSITFGFDFLKPLNDKVNIYFGPKIGYNTNETKLFNAHIGGEYFFYKSWSISNEIGLNYLTTYENYLQTTSSIILRFYF</sequence>